<comment type="caution">
    <text evidence="1">The sequence shown here is derived from an EMBL/GenBank/DDBJ whole genome shotgun (WGS) entry which is preliminary data.</text>
</comment>
<dbReference type="EMBL" id="AZHX01002281">
    <property type="protein sequence ID" value="ETW95706.1"/>
    <property type="molecule type" value="Genomic_DNA"/>
</dbReference>
<name>W4LED5_9BACT</name>
<proteinExistence type="predicted"/>
<reference evidence="1 2" key="1">
    <citation type="journal article" date="2014" name="Nature">
        <title>An environmental bacterial taxon with a large and distinct metabolic repertoire.</title>
        <authorList>
            <person name="Wilson M.C."/>
            <person name="Mori T."/>
            <person name="Ruckert C."/>
            <person name="Uria A.R."/>
            <person name="Helf M.J."/>
            <person name="Takada K."/>
            <person name="Gernert C."/>
            <person name="Steffens U.A."/>
            <person name="Heycke N."/>
            <person name="Schmitt S."/>
            <person name="Rinke C."/>
            <person name="Helfrich E.J."/>
            <person name="Brachmann A.O."/>
            <person name="Gurgui C."/>
            <person name="Wakimoto T."/>
            <person name="Kracht M."/>
            <person name="Crusemann M."/>
            <person name="Hentschel U."/>
            <person name="Abe I."/>
            <person name="Matsunaga S."/>
            <person name="Kalinowski J."/>
            <person name="Takeyama H."/>
            <person name="Piel J."/>
        </authorList>
    </citation>
    <scope>NUCLEOTIDE SEQUENCE [LARGE SCALE GENOMIC DNA]</scope>
    <source>
        <strain evidence="2">TSY2</strain>
    </source>
</reference>
<dbReference type="HOGENOM" id="CLU_3096853_0_0_7"/>
<evidence type="ECO:0000313" key="2">
    <source>
        <dbReference type="Proteomes" id="UP000019140"/>
    </source>
</evidence>
<protein>
    <submittedName>
        <fullName evidence="1">Uncharacterized protein</fullName>
    </submittedName>
</protein>
<dbReference type="Proteomes" id="UP000019140">
    <property type="component" value="Unassembled WGS sequence"/>
</dbReference>
<keyword evidence="2" id="KW-1185">Reference proteome</keyword>
<gene>
    <name evidence="1" type="ORF">ETSY2_47745</name>
</gene>
<dbReference type="AlphaFoldDB" id="W4LED5"/>
<sequence>MKYRLKGLSDLDSDGVLEGGIPERVDHGYGESLWSLQGSAPKLLVSGSCGW</sequence>
<evidence type="ECO:0000313" key="1">
    <source>
        <dbReference type="EMBL" id="ETW95706.1"/>
    </source>
</evidence>
<accession>W4LED5</accession>
<organism evidence="1 2">
    <name type="scientific">Candidatus Entotheonella gemina</name>
    <dbReference type="NCBI Taxonomy" id="1429439"/>
    <lineage>
        <taxon>Bacteria</taxon>
        <taxon>Pseudomonadati</taxon>
        <taxon>Nitrospinota/Tectimicrobiota group</taxon>
        <taxon>Candidatus Tectimicrobiota</taxon>
        <taxon>Candidatus Entotheonellia</taxon>
        <taxon>Candidatus Entotheonellales</taxon>
        <taxon>Candidatus Entotheonellaceae</taxon>
        <taxon>Candidatus Entotheonella</taxon>
    </lineage>
</organism>